<accession>A0A1J4JR16</accession>
<reference evidence="1" key="1">
    <citation type="submission" date="2016-10" db="EMBL/GenBank/DDBJ databases">
        <authorList>
            <person name="Benchimol M."/>
            <person name="Almeida L.G."/>
            <person name="Vasconcelos A.T."/>
            <person name="Perreira-Neves A."/>
            <person name="Rosa I.A."/>
            <person name="Tasca T."/>
            <person name="Bogo M.R."/>
            <person name="de Souza W."/>
        </authorList>
    </citation>
    <scope>NUCLEOTIDE SEQUENCE [LARGE SCALE GENOMIC DNA]</scope>
    <source>
        <strain evidence="1">K</strain>
    </source>
</reference>
<proteinExistence type="predicted"/>
<gene>
    <name evidence="1" type="ORF">TRFO_33824</name>
</gene>
<dbReference type="EMBL" id="MLAK01000992">
    <property type="protein sequence ID" value="OHS99700.1"/>
    <property type="molecule type" value="Genomic_DNA"/>
</dbReference>
<organism evidence="1 2">
    <name type="scientific">Tritrichomonas foetus</name>
    <dbReference type="NCBI Taxonomy" id="1144522"/>
    <lineage>
        <taxon>Eukaryota</taxon>
        <taxon>Metamonada</taxon>
        <taxon>Parabasalia</taxon>
        <taxon>Tritrichomonadida</taxon>
        <taxon>Tritrichomonadidae</taxon>
        <taxon>Tritrichomonas</taxon>
    </lineage>
</organism>
<sequence length="70" mass="7674">MEFPKINSLLFCPTIKTRTFSHFIIVLNLASIIWTNFSTSKEELKEAAESKVVAILSSILSVGVGGGCER</sequence>
<keyword evidence="2" id="KW-1185">Reference proteome</keyword>
<name>A0A1J4JR16_9EUKA</name>
<evidence type="ECO:0000313" key="2">
    <source>
        <dbReference type="Proteomes" id="UP000179807"/>
    </source>
</evidence>
<comment type="caution">
    <text evidence="1">The sequence shown here is derived from an EMBL/GenBank/DDBJ whole genome shotgun (WGS) entry which is preliminary data.</text>
</comment>
<evidence type="ECO:0000313" key="1">
    <source>
        <dbReference type="EMBL" id="OHS99700.1"/>
    </source>
</evidence>
<dbReference type="Proteomes" id="UP000179807">
    <property type="component" value="Unassembled WGS sequence"/>
</dbReference>
<dbReference type="RefSeq" id="XP_068352837.1">
    <property type="nucleotide sequence ID" value="XM_068509296.1"/>
</dbReference>
<protein>
    <submittedName>
        <fullName evidence="1">Uncharacterized protein</fullName>
    </submittedName>
</protein>
<dbReference type="VEuPathDB" id="TrichDB:TRFO_33824"/>
<dbReference type="AlphaFoldDB" id="A0A1J4JR16"/>
<dbReference type="GeneID" id="94844000"/>